<dbReference type="Proteomes" id="UP000001542">
    <property type="component" value="Unassembled WGS sequence"/>
</dbReference>
<accession>A2HVA8</accession>
<sequence>MPADEVQETQQEEVQIQPDMEEIVQQQQLEELKETNKSLLWKLTSQN</sequence>
<dbReference type="EMBL" id="DS145513">
    <property type="protein sequence ID" value="EAX66659.1"/>
    <property type="molecule type" value="Genomic_DNA"/>
</dbReference>
<reference evidence="1" key="2">
    <citation type="journal article" date="2007" name="Science">
        <title>Draft genome sequence of the sexually transmitted pathogen Trichomonas vaginalis.</title>
        <authorList>
            <person name="Carlton J.M."/>
            <person name="Hirt R.P."/>
            <person name="Silva J.C."/>
            <person name="Delcher A.L."/>
            <person name="Schatz M."/>
            <person name="Zhao Q."/>
            <person name="Wortman J.R."/>
            <person name="Bidwell S.L."/>
            <person name="Alsmark U.C.M."/>
            <person name="Besteiro S."/>
            <person name="Sicheritz-Ponten T."/>
            <person name="Noel C.J."/>
            <person name="Dacks J.B."/>
            <person name="Foster P.G."/>
            <person name="Simillion C."/>
            <person name="Van de Peer Y."/>
            <person name="Miranda-Saavedra D."/>
            <person name="Barton G.J."/>
            <person name="Westrop G.D."/>
            <person name="Mueller S."/>
            <person name="Dessi D."/>
            <person name="Fiori P.L."/>
            <person name="Ren Q."/>
            <person name="Paulsen I."/>
            <person name="Zhang H."/>
            <person name="Bastida-Corcuera F.D."/>
            <person name="Simoes-Barbosa A."/>
            <person name="Brown M.T."/>
            <person name="Hayes R.D."/>
            <person name="Mukherjee M."/>
            <person name="Okumura C.Y."/>
            <person name="Schneider R."/>
            <person name="Smith A.J."/>
            <person name="Vanacova S."/>
            <person name="Villalvazo M."/>
            <person name="Haas B.J."/>
            <person name="Pertea M."/>
            <person name="Feldblyum T.V."/>
            <person name="Utterback T.R."/>
            <person name="Shu C.L."/>
            <person name="Osoegawa K."/>
            <person name="de Jong P.J."/>
            <person name="Hrdy I."/>
            <person name="Horvathova L."/>
            <person name="Zubacova Z."/>
            <person name="Dolezal P."/>
            <person name="Malik S.B."/>
            <person name="Logsdon J.M. Jr."/>
            <person name="Henze K."/>
            <person name="Gupta A."/>
            <person name="Wang C.C."/>
            <person name="Dunne R.L."/>
            <person name="Upcroft J.A."/>
            <person name="Upcroft P."/>
            <person name="White O."/>
            <person name="Salzberg S.L."/>
            <person name="Tang P."/>
            <person name="Chiu C.-H."/>
            <person name="Lee Y.-S."/>
            <person name="Embley T.M."/>
            <person name="Coombs G.H."/>
            <person name="Mottram J.C."/>
            <person name="Tachezy J."/>
            <person name="Fraser-Liggett C.M."/>
            <person name="Johnson P.J."/>
        </authorList>
    </citation>
    <scope>NUCLEOTIDE SEQUENCE [LARGE SCALE GENOMIC DNA]</scope>
    <source>
        <strain evidence="1">G3</strain>
    </source>
</reference>
<reference evidence="1" key="1">
    <citation type="submission" date="2006-10" db="EMBL/GenBank/DDBJ databases">
        <authorList>
            <person name="Amadeo P."/>
            <person name="Zhao Q."/>
            <person name="Wortman J."/>
            <person name="Fraser-Liggett C."/>
            <person name="Carlton J."/>
        </authorList>
    </citation>
    <scope>NUCLEOTIDE SEQUENCE</scope>
    <source>
        <strain evidence="1">G3</strain>
    </source>
</reference>
<organism evidence="1 2">
    <name type="scientific">Trichomonas vaginalis (strain ATCC PRA-98 / G3)</name>
    <dbReference type="NCBI Taxonomy" id="412133"/>
    <lineage>
        <taxon>Eukaryota</taxon>
        <taxon>Metamonada</taxon>
        <taxon>Parabasalia</taxon>
        <taxon>Trichomonadida</taxon>
        <taxon>Trichomonadidae</taxon>
        <taxon>Trichomonas</taxon>
    </lineage>
</organism>
<gene>
    <name evidence="1" type="ORF">TVAG_592120</name>
</gene>
<dbReference type="PANTHER" id="PTHR34715:SF1">
    <property type="entry name" value="PEPTIDOGLYCAN BINDING-LIKE DOMAIN-CONTAINING PROTEIN"/>
    <property type="match status" value="1"/>
</dbReference>
<proteinExistence type="predicted"/>
<dbReference type="PANTHER" id="PTHR34715">
    <property type="entry name" value="KINASE, PUTATIVE-RELATED"/>
    <property type="match status" value="1"/>
</dbReference>
<protein>
    <submittedName>
        <fullName evidence="1">Uncharacterized protein</fullName>
    </submittedName>
</protein>
<keyword evidence="2" id="KW-1185">Reference proteome</keyword>
<name>A2HVA8_TRIV3</name>
<dbReference type="AlphaFoldDB" id="A2HVA8"/>
<evidence type="ECO:0000313" key="1">
    <source>
        <dbReference type="EMBL" id="EAX66659.1"/>
    </source>
</evidence>
<evidence type="ECO:0000313" key="2">
    <source>
        <dbReference type="Proteomes" id="UP000001542"/>
    </source>
</evidence>
<dbReference type="InParanoid" id="A2HVA8"/>
<dbReference type="VEuPathDB" id="TrichDB:TVAG_RG_DS114167_6"/>